<evidence type="ECO:0000256" key="1">
    <source>
        <dbReference type="SAM" id="MobiDB-lite"/>
    </source>
</evidence>
<comment type="caution">
    <text evidence="2">The sequence shown here is derived from an EMBL/GenBank/DDBJ whole genome shotgun (WGS) entry which is preliminary data.</text>
</comment>
<feature type="region of interest" description="Disordered" evidence="1">
    <location>
        <begin position="1"/>
        <end position="53"/>
    </location>
</feature>
<dbReference type="Proteomes" id="UP000184267">
    <property type="component" value="Unassembled WGS sequence"/>
</dbReference>
<organism evidence="2 3">
    <name type="scientific">Trametes pubescens</name>
    <name type="common">White-rot fungus</name>
    <dbReference type="NCBI Taxonomy" id="154538"/>
    <lineage>
        <taxon>Eukaryota</taxon>
        <taxon>Fungi</taxon>
        <taxon>Dikarya</taxon>
        <taxon>Basidiomycota</taxon>
        <taxon>Agaricomycotina</taxon>
        <taxon>Agaricomycetes</taxon>
        <taxon>Polyporales</taxon>
        <taxon>Polyporaceae</taxon>
        <taxon>Trametes</taxon>
    </lineage>
</organism>
<name>A0A1M2VE46_TRAPU</name>
<reference evidence="2 3" key="1">
    <citation type="submission" date="2016-10" db="EMBL/GenBank/DDBJ databases">
        <title>Genome sequence of the basidiomycete white-rot fungus Trametes pubescens.</title>
        <authorList>
            <person name="Makela M.R."/>
            <person name="Granchi Z."/>
            <person name="Peng M."/>
            <person name="De Vries R.P."/>
            <person name="Grigoriev I."/>
            <person name="Riley R."/>
            <person name="Hilden K."/>
        </authorList>
    </citation>
    <scope>NUCLEOTIDE SEQUENCE [LARGE SCALE GENOMIC DNA]</scope>
    <source>
        <strain evidence="2 3">FBCC735</strain>
    </source>
</reference>
<evidence type="ECO:0000313" key="3">
    <source>
        <dbReference type="Proteomes" id="UP000184267"/>
    </source>
</evidence>
<sequence length="90" mass="9500">MEQNDTQAAATEAGSWGRRALSAGPANGRCAGGQPYSPPLQTMPRAPATPSSTARGLAGLLLAMTHLRRGKGETAQARFPRKYLHGSRRV</sequence>
<keyword evidence="3" id="KW-1185">Reference proteome</keyword>
<protein>
    <submittedName>
        <fullName evidence="2">Uncharacterized protein</fullName>
    </submittedName>
</protein>
<gene>
    <name evidence="2" type="ORF">TRAPUB_3239</name>
</gene>
<evidence type="ECO:0000313" key="2">
    <source>
        <dbReference type="EMBL" id="OJT05889.1"/>
    </source>
</evidence>
<proteinExistence type="predicted"/>
<dbReference type="AlphaFoldDB" id="A0A1M2VE46"/>
<dbReference type="EMBL" id="MNAD01001366">
    <property type="protein sequence ID" value="OJT05889.1"/>
    <property type="molecule type" value="Genomic_DNA"/>
</dbReference>
<accession>A0A1M2VE46</accession>